<comment type="caution">
    <text evidence="1">The sequence shown here is derived from an EMBL/GenBank/DDBJ whole genome shotgun (WGS) entry which is preliminary data.</text>
</comment>
<dbReference type="Proteomes" id="UP000248544">
    <property type="component" value="Unassembled WGS sequence"/>
</dbReference>
<sequence>MTGTAGRIERMISDITALVGDIPGPVRAAFQAMPRHLFIPPVALVDEAGMTAGIDRHADPAAWMNAVYSDMPIVTQLADGAVPMMMRSQRPATTPDDRRGEHTTTVDPRTIAAAPAGANLAMAAITGLGCYSYREDDTCRVVVTDPPTGNWSVATWRPGRDEYTVRQAGGRPLWEEAVDAYFRWMSWGEPGRDRFGMTVTPKGQQVWLDTPERPVTP</sequence>
<proteinExistence type="predicted"/>
<name>A0A2W2GGY5_9ACTN</name>
<evidence type="ECO:0000313" key="1">
    <source>
        <dbReference type="EMBL" id="PZG33507.1"/>
    </source>
</evidence>
<keyword evidence="2" id="KW-1185">Reference proteome</keyword>
<dbReference type="RefSeq" id="WP_111170544.1">
    <property type="nucleotide sequence ID" value="NZ_POUA01000296.1"/>
</dbReference>
<gene>
    <name evidence="1" type="ORF">C1I98_28760</name>
</gene>
<protein>
    <submittedName>
        <fullName evidence="1">Uncharacterized protein</fullName>
    </submittedName>
</protein>
<dbReference type="EMBL" id="POUA01000296">
    <property type="protein sequence ID" value="PZG33507.1"/>
    <property type="molecule type" value="Genomic_DNA"/>
</dbReference>
<dbReference type="AlphaFoldDB" id="A0A2W2GGY5"/>
<evidence type="ECO:0000313" key="2">
    <source>
        <dbReference type="Proteomes" id="UP000248544"/>
    </source>
</evidence>
<reference evidence="1 2" key="1">
    <citation type="submission" date="2018-01" db="EMBL/GenBank/DDBJ databases">
        <title>Draft genome sequence of Sphaerisporangium sp. 7K107.</title>
        <authorList>
            <person name="Sahin N."/>
            <person name="Saygin H."/>
            <person name="Ay H."/>
        </authorList>
    </citation>
    <scope>NUCLEOTIDE SEQUENCE [LARGE SCALE GENOMIC DNA]</scope>
    <source>
        <strain evidence="1 2">7K107</strain>
    </source>
</reference>
<organism evidence="1 2">
    <name type="scientific">Spongiactinospora gelatinilytica</name>
    <dbReference type="NCBI Taxonomy" id="2666298"/>
    <lineage>
        <taxon>Bacteria</taxon>
        <taxon>Bacillati</taxon>
        <taxon>Actinomycetota</taxon>
        <taxon>Actinomycetes</taxon>
        <taxon>Streptosporangiales</taxon>
        <taxon>Streptosporangiaceae</taxon>
        <taxon>Spongiactinospora</taxon>
    </lineage>
</organism>
<accession>A0A2W2GGY5</accession>